<protein>
    <recommendedName>
        <fullName evidence="2">Glycosyl hydrolases family 2 sugar binding domain-containing protein</fullName>
    </recommendedName>
</protein>
<dbReference type="Gene3D" id="2.60.120.260">
    <property type="entry name" value="Galactose-binding domain-like"/>
    <property type="match status" value="1"/>
</dbReference>
<dbReference type="GO" id="GO:0005975">
    <property type="term" value="P:carbohydrate metabolic process"/>
    <property type="evidence" value="ECO:0007669"/>
    <property type="project" value="InterPro"/>
</dbReference>
<proteinExistence type="inferred from homology"/>
<dbReference type="Proteomes" id="UP000006262">
    <property type="component" value="Unassembled WGS sequence"/>
</dbReference>
<dbReference type="GO" id="GO:0004553">
    <property type="term" value="F:hydrolase activity, hydrolyzing O-glycosyl compounds"/>
    <property type="evidence" value="ECO:0007669"/>
    <property type="project" value="InterPro"/>
</dbReference>
<dbReference type="EMBL" id="AGZN01000008">
    <property type="protein sequence ID" value="EKN31130.1"/>
    <property type="molecule type" value="Genomic_DNA"/>
</dbReference>
<evidence type="ECO:0000313" key="4">
    <source>
        <dbReference type="Proteomes" id="UP000006262"/>
    </source>
</evidence>
<gene>
    <name evidence="3" type="ORF">HMPREF1059_00818</name>
</gene>
<organism evidence="3 4">
    <name type="scientific">Parabacteroides distasonis CL09T03C24</name>
    <dbReference type="NCBI Taxonomy" id="999417"/>
    <lineage>
        <taxon>Bacteria</taxon>
        <taxon>Pseudomonadati</taxon>
        <taxon>Bacteroidota</taxon>
        <taxon>Bacteroidia</taxon>
        <taxon>Bacteroidales</taxon>
        <taxon>Tannerellaceae</taxon>
        <taxon>Parabacteroides</taxon>
    </lineage>
</organism>
<dbReference type="InterPro" id="IPR008979">
    <property type="entry name" value="Galactose-bd-like_sf"/>
</dbReference>
<sequence>MCCFLSVFAWADDGRTTISLNGEWDFDQTEQAFPPRKYTRKIPVPGLVHLARPKISQYEKFFKKPDGVELVEQFNFLERDYTPMYNWYKRKVFIDEKFKDEQLFLTIKKSQYVTRVFVNGHQVGSFMECYTPMDFNITSAVKYGSDNEILIQVGDRAWLPSEAAGGTDKEKVHYLPGI</sequence>
<evidence type="ECO:0000256" key="1">
    <source>
        <dbReference type="ARBA" id="ARBA00007401"/>
    </source>
</evidence>
<reference evidence="3 4" key="1">
    <citation type="submission" date="2012-02" db="EMBL/GenBank/DDBJ databases">
        <title>The Genome Sequence of Parabacteroides distasonis CL09T03C24.</title>
        <authorList>
            <consortium name="The Broad Institute Genome Sequencing Platform"/>
            <person name="Earl A."/>
            <person name="Ward D."/>
            <person name="Feldgarden M."/>
            <person name="Gevers D."/>
            <person name="Zitomersky N.L."/>
            <person name="Coyne M.J."/>
            <person name="Comstock L.E."/>
            <person name="Young S.K."/>
            <person name="Zeng Q."/>
            <person name="Gargeya S."/>
            <person name="Fitzgerald M."/>
            <person name="Haas B."/>
            <person name="Abouelleil A."/>
            <person name="Alvarado L."/>
            <person name="Arachchi H.M."/>
            <person name="Berlin A."/>
            <person name="Chapman S.B."/>
            <person name="Gearin G."/>
            <person name="Goldberg J."/>
            <person name="Griggs A."/>
            <person name="Gujja S."/>
            <person name="Hansen M."/>
            <person name="Heiman D."/>
            <person name="Howarth C."/>
            <person name="Larimer J."/>
            <person name="Lui A."/>
            <person name="MacDonald P.J.P."/>
            <person name="McCowen C."/>
            <person name="Montmayeur A."/>
            <person name="Murphy C."/>
            <person name="Neiman D."/>
            <person name="Pearson M."/>
            <person name="Priest M."/>
            <person name="Roberts A."/>
            <person name="Saif S."/>
            <person name="Shea T."/>
            <person name="Sisk P."/>
            <person name="Stolte C."/>
            <person name="Sykes S."/>
            <person name="Wortman J."/>
            <person name="Nusbaum C."/>
            <person name="Birren B."/>
        </authorList>
    </citation>
    <scope>NUCLEOTIDE SEQUENCE [LARGE SCALE GENOMIC DNA]</scope>
    <source>
        <strain evidence="3 4">CL09T03C24</strain>
    </source>
</reference>
<dbReference type="InterPro" id="IPR051913">
    <property type="entry name" value="GH2_Domain-Containing"/>
</dbReference>
<name>A0AAD2TRY3_PARDI</name>
<comment type="caution">
    <text evidence="3">The sequence shown here is derived from an EMBL/GenBank/DDBJ whole genome shotgun (WGS) entry which is preliminary data.</text>
</comment>
<feature type="domain" description="Glycosyl hydrolases family 2 sugar binding" evidence="2">
    <location>
        <begin position="81"/>
        <end position="161"/>
    </location>
</feature>
<evidence type="ECO:0000259" key="2">
    <source>
        <dbReference type="Pfam" id="PF02837"/>
    </source>
</evidence>
<accession>A0AAD2TRY3</accession>
<dbReference type="PANTHER" id="PTHR42732:SF2">
    <property type="entry name" value="BETA-MANNOSIDASE"/>
    <property type="match status" value="1"/>
</dbReference>
<dbReference type="AlphaFoldDB" id="A0AAD2TRY3"/>
<dbReference type="Pfam" id="PF02837">
    <property type="entry name" value="Glyco_hydro_2_N"/>
    <property type="match status" value="1"/>
</dbReference>
<comment type="similarity">
    <text evidence="1">Belongs to the glycosyl hydrolase 2 family.</text>
</comment>
<dbReference type="SUPFAM" id="SSF49785">
    <property type="entry name" value="Galactose-binding domain-like"/>
    <property type="match status" value="1"/>
</dbReference>
<dbReference type="InterPro" id="IPR006104">
    <property type="entry name" value="Glyco_hydro_2_N"/>
</dbReference>
<dbReference type="PANTHER" id="PTHR42732">
    <property type="entry name" value="BETA-GALACTOSIDASE"/>
    <property type="match status" value="1"/>
</dbReference>
<evidence type="ECO:0000313" key="3">
    <source>
        <dbReference type="EMBL" id="EKN31130.1"/>
    </source>
</evidence>